<gene>
    <name evidence="7" type="ORF">GFD18_04080</name>
</gene>
<dbReference type="Pfam" id="PF00381">
    <property type="entry name" value="PTS-HPr"/>
    <property type="match status" value="1"/>
</dbReference>
<name>A0ABX0C7Z0_9BIFI</name>
<accession>A0ABX0C7Z0</accession>
<dbReference type="InterPro" id="IPR050399">
    <property type="entry name" value="HPr"/>
</dbReference>
<dbReference type="InterPro" id="IPR001020">
    <property type="entry name" value="PTS_HPr_His_P_site"/>
</dbReference>
<keyword evidence="5" id="KW-0598">Phosphotransferase system</keyword>
<dbReference type="CDD" id="cd00367">
    <property type="entry name" value="PTS-HPr_like"/>
    <property type="match status" value="1"/>
</dbReference>
<dbReference type="PANTHER" id="PTHR33705">
    <property type="entry name" value="PHOSPHOCARRIER PROTEIN HPR"/>
    <property type="match status" value="1"/>
</dbReference>
<dbReference type="PANTHER" id="PTHR33705:SF2">
    <property type="entry name" value="PHOSPHOCARRIER PROTEIN NPR"/>
    <property type="match status" value="1"/>
</dbReference>
<evidence type="ECO:0000256" key="5">
    <source>
        <dbReference type="ARBA" id="ARBA00022683"/>
    </source>
</evidence>
<keyword evidence="8" id="KW-1185">Reference proteome</keyword>
<sequence>MITRTVTIGTPLGLHARPAARFVQAVIDSGLHVTMAHDGREVDAGSILSVMSLNVVGGDVVMLTTNADETSGDGAGVDAVNMTMDSLTAMLASNLDE</sequence>
<dbReference type="RefSeq" id="WP_163198220.1">
    <property type="nucleotide sequence ID" value="NZ_WHZU01000005.1"/>
</dbReference>
<dbReference type="SUPFAM" id="SSF55594">
    <property type="entry name" value="HPr-like"/>
    <property type="match status" value="1"/>
</dbReference>
<reference evidence="7 8" key="1">
    <citation type="submission" date="2019-10" db="EMBL/GenBank/DDBJ databases">
        <title>Bifidobacterium from non-human primates.</title>
        <authorList>
            <person name="Modesto M."/>
        </authorList>
    </citation>
    <scope>NUCLEOTIDE SEQUENCE [LARGE SCALE GENOMIC DNA]</scope>
    <source>
        <strain evidence="7 8">SMA1</strain>
    </source>
</reference>
<dbReference type="PROSITE" id="PS51350">
    <property type="entry name" value="PTS_HPR_DOM"/>
    <property type="match status" value="1"/>
</dbReference>
<proteinExistence type="predicted"/>
<dbReference type="NCBIfam" id="TIGR01003">
    <property type="entry name" value="PTS_HPr_family"/>
    <property type="match status" value="1"/>
</dbReference>
<comment type="caution">
    <text evidence="7">The sequence shown here is derived from an EMBL/GenBank/DDBJ whole genome shotgun (WGS) entry which is preliminary data.</text>
</comment>
<dbReference type="PROSITE" id="PS00369">
    <property type="entry name" value="PTS_HPR_HIS"/>
    <property type="match status" value="1"/>
</dbReference>
<evidence type="ECO:0000313" key="7">
    <source>
        <dbReference type="EMBL" id="NEH11273.1"/>
    </source>
</evidence>
<organism evidence="7 8">
    <name type="scientific">Bifidobacterium saimiriisciurei</name>
    <dbReference type="NCBI Taxonomy" id="2661627"/>
    <lineage>
        <taxon>Bacteria</taxon>
        <taxon>Bacillati</taxon>
        <taxon>Actinomycetota</taxon>
        <taxon>Actinomycetes</taxon>
        <taxon>Bifidobacteriales</taxon>
        <taxon>Bifidobacteriaceae</taxon>
        <taxon>Bifidobacterium</taxon>
    </lineage>
</organism>
<evidence type="ECO:0000256" key="2">
    <source>
        <dbReference type="ARBA" id="ARBA00004496"/>
    </source>
</evidence>
<comment type="subcellular location">
    <subcellularLocation>
        <location evidence="2">Cytoplasm</location>
    </subcellularLocation>
</comment>
<keyword evidence="4" id="KW-0963">Cytoplasm</keyword>
<dbReference type="PRINTS" id="PR00107">
    <property type="entry name" value="PHOSPHOCPHPR"/>
</dbReference>
<evidence type="ECO:0000256" key="3">
    <source>
        <dbReference type="ARBA" id="ARBA00020422"/>
    </source>
</evidence>
<evidence type="ECO:0000259" key="6">
    <source>
        <dbReference type="PROSITE" id="PS51350"/>
    </source>
</evidence>
<dbReference type="Gene3D" id="3.30.1340.10">
    <property type="entry name" value="HPr-like"/>
    <property type="match status" value="1"/>
</dbReference>
<evidence type="ECO:0000256" key="1">
    <source>
        <dbReference type="ARBA" id="ARBA00003681"/>
    </source>
</evidence>
<dbReference type="InterPro" id="IPR000032">
    <property type="entry name" value="HPr-like"/>
</dbReference>
<dbReference type="Proteomes" id="UP000475155">
    <property type="component" value="Unassembled WGS sequence"/>
</dbReference>
<protein>
    <recommendedName>
        <fullName evidence="3">Phosphocarrier protein HPr</fullName>
    </recommendedName>
</protein>
<evidence type="ECO:0000256" key="4">
    <source>
        <dbReference type="ARBA" id="ARBA00022490"/>
    </source>
</evidence>
<evidence type="ECO:0000313" key="8">
    <source>
        <dbReference type="Proteomes" id="UP000475155"/>
    </source>
</evidence>
<feature type="domain" description="HPr" evidence="6">
    <location>
        <begin position="1"/>
        <end position="97"/>
    </location>
</feature>
<dbReference type="EMBL" id="WHZU01000005">
    <property type="protein sequence ID" value="NEH11273.1"/>
    <property type="molecule type" value="Genomic_DNA"/>
</dbReference>
<dbReference type="InterPro" id="IPR035895">
    <property type="entry name" value="HPr-like_sf"/>
</dbReference>
<comment type="function">
    <text evidence="1">General (non sugar-specific) component of the phosphoenolpyruvate-dependent sugar phosphotransferase system (sugar PTS). This major carbohydrate active-transport system catalyzes the phosphorylation of incoming sugar substrates concomitantly with their translocation across the cell membrane. The phosphoryl group from phosphoenolpyruvate (PEP) is transferred to the phosphoryl carrier protein HPr by enzyme I. Phospho-HPr then transfers it to the PTS EIIA domain.</text>
</comment>